<dbReference type="NCBIfam" id="NF008852">
    <property type="entry name" value="PRK11890.1"/>
    <property type="match status" value="1"/>
</dbReference>
<dbReference type="Pfam" id="PF01515">
    <property type="entry name" value="PTA_PTB"/>
    <property type="match status" value="1"/>
</dbReference>
<feature type="domain" description="Phosphate acetyl/butaryl transferase" evidence="3">
    <location>
        <begin position="231"/>
        <end position="445"/>
    </location>
</feature>
<dbReference type="RefSeq" id="WP_110794088.1">
    <property type="nucleotide sequence ID" value="NZ_QJRY01000014.1"/>
</dbReference>
<dbReference type="InterPro" id="IPR029069">
    <property type="entry name" value="HotDog_dom_sf"/>
</dbReference>
<sequence>MEDESDMERPVLTNRTFDELKLGDAASLSRMIGPDDIELFAALSGDNNPVPLGQSLIPAGMISAVLDTRLPGPGTVYLGQDLEFWKEIATGDRITATVTLMKKESDGRTLVFDTRCVNQNGEPVLVGKARVRAPETRISWSENLPPDVSLQRHDRFDAIVAEARSLPMVKTALVHPCSPEAIEAAVEIRDEGLLEPILIGPEAKIRAAAEKAGISIAGLEILHTEHSHAAAALAVELAVAGKVGSVMKGSLHSDELLGAVVGSGSGLKTERRVSHVYVMDVPAYSKLLIVTDAAINIAPTLEHKRDICQNAVDLMHMLGVAEPKVAVLAAVETVNDKMPATLEAAALTVMAARGQIRGAKVDGPLAFDNAISMEAARTKGIVSPVAGDADILLVPDLEAGNMLAKQLLYFANADAAGLVLGARVPVILTSRSDSLRVRIASAALAKLVAAKKAAALALGPMA</sequence>
<evidence type="ECO:0000256" key="2">
    <source>
        <dbReference type="ARBA" id="ARBA00023315"/>
    </source>
</evidence>
<keyword evidence="1" id="KW-0808">Transferase</keyword>
<gene>
    <name evidence="4" type="ORF">DMY87_23550</name>
</gene>
<dbReference type="CDD" id="cd03449">
    <property type="entry name" value="R_hydratase"/>
    <property type="match status" value="1"/>
</dbReference>
<dbReference type="InterPro" id="IPR002505">
    <property type="entry name" value="PTA_PTB"/>
</dbReference>
<comment type="caution">
    <text evidence="4">The sequence shown here is derived from an EMBL/GenBank/DDBJ whole genome shotgun (WGS) entry which is preliminary data.</text>
</comment>
<evidence type="ECO:0000256" key="1">
    <source>
        <dbReference type="ARBA" id="ARBA00022679"/>
    </source>
</evidence>
<dbReference type="SUPFAM" id="SSF53659">
    <property type="entry name" value="Isocitrate/Isopropylmalate dehydrogenase-like"/>
    <property type="match status" value="1"/>
</dbReference>
<accession>A0ABX5NLU5</accession>
<dbReference type="Gene3D" id="3.40.718.10">
    <property type="entry name" value="Isopropylmalate Dehydrogenase"/>
    <property type="match status" value="1"/>
</dbReference>
<keyword evidence="2" id="KW-0012">Acyltransferase</keyword>
<dbReference type="PANTHER" id="PTHR43356">
    <property type="entry name" value="PHOSPHATE ACETYLTRANSFERASE"/>
    <property type="match status" value="1"/>
</dbReference>
<dbReference type="NCBIfam" id="NF006045">
    <property type="entry name" value="PRK08190.1"/>
    <property type="match status" value="1"/>
</dbReference>
<name>A0ABX5NLU5_9HYPH</name>
<organism evidence="4 5">
    <name type="scientific">Rhizobium wuzhouense</name>
    <dbReference type="NCBI Taxonomy" id="1986026"/>
    <lineage>
        <taxon>Bacteria</taxon>
        <taxon>Pseudomonadati</taxon>
        <taxon>Pseudomonadota</taxon>
        <taxon>Alphaproteobacteria</taxon>
        <taxon>Hyphomicrobiales</taxon>
        <taxon>Rhizobiaceae</taxon>
        <taxon>Rhizobium/Agrobacterium group</taxon>
        <taxon>Rhizobium</taxon>
    </lineage>
</organism>
<keyword evidence="5" id="KW-1185">Reference proteome</keyword>
<dbReference type="InterPro" id="IPR050500">
    <property type="entry name" value="Phos_Acetyltrans/Butyryltrans"/>
</dbReference>
<dbReference type="EMBL" id="QJRY01000014">
    <property type="protein sequence ID" value="PYB69713.1"/>
    <property type="molecule type" value="Genomic_DNA"/>
</dbReference>
<reference evidence="4 5" key="1">
    <citation type="submission" date="2018-06" db="EMBL/GenBank/DDBJ databases">
        <title>Rhizobium wuzhouense sp. nov., isolated from roots of Oryza officinalis.</title>
        <authorList>
            <person name="Yuan T."/>
        </authorList>
    </citation>
    <scope>NUCLEOTIDE SEQUENCE [LARGE SCALE GENOMIC DNA]</scope>
    <source>
        <strain evidence="4 5">W44</strain>
    </source>
</reference>
<proteinExistence type="predicted"/>
<evidence type="ECO:0000313" key="5">
    <source>
        <dbReference type="Proteomes" id="UP000247536"/>
    </source>
</evidence>
<evidence type="ECO:0000259" key="3">
    <source>
        <dbReference type="Pfam" id="PF01515"/>
    </source>
</evidence>
<evidence type="ECO:0000313" key="4">
    <source>
        <dbReference type="EMBL" id="PYB69713.1"/>
    </source>
</evidence>
<protein>
    <submittedName>
        <fullName evidence="4">Enoyl-CoA hydratase</fullName>
    </submittedName>
</protein>
<dbReference type="SUPFAM" id="SSF54637">
    <property type="entry name" value="Thioesterase/thiol ester dehydrase-isomerase"/>
    <property type="match status" value="1"/>
</dbReference>
<dbReference type="PANTHER" id="PTHR43356:SF2">
    <property type="entry name" value="PHOSPHATE ACETYLTRANSFERASE"/>
    <property type="match status" value="1"/>
</dbReference>
<dbReference type="Gene3D" id="3.10.129.10">
    <property type="entry name" value="Hotdog Thioesterase"/>
    <property type="match status" value="1"/>
</dbReference>
<dbReference type="Proteomes" id="UP000247536">
    <property type="component" value="Unassembled WGS sequence"/>
</dbReference>